<feature type="site" description="Cleavage; by autolysis" evidence="7">
    <location>
        <begin position="156"/>
        <end position="157"/>
    </location>
</feature>
<dbReference type="Pfam" id="PF01112">
    <property type="entry name" value="Asparaginase_2"/>
    <property type="match status" value="1"/>
</dbReference>
<dbReference type="PANTHER" id="PTHR10188">
    <property type="entry name" value="L-ASPARAGINASE"/>
    <property type="match status" value="1"/>
</dbReference>
<accession>A0A2U2PMI3</accession>
<evidence type="ECO:0000256" key="2">
    <source>
        <dbReference type="ARBA" id="ARBA00022801"/>
    </source>
</evidence>
<evidence type="ECO:0000256" key="5">
    <source>
        <dbReference type="PIRSR" id="PIRSR600246-1"/>
    </source>
</evidence>
<name>A0A2U2PMI3_9SPHI</name>
<dbReference type="GO" id="GO:0006508">
    <property type="term" value="P:proteolysis"/>
    <property type="evidence" value="ECO:0007669"/>
    <property type="project" value="UniProtKB-KW"/>
</dbReference>
<dbReference type="FunFam" id="3.60.20.30:FF:000001">
    <property type="entry name" value="Isoaspartyl peptidase/L-asparaginase"/>
    <property type="match status" value="1"/>
</dbReference>
<reference evidence="8 9" key="1">
    <citation type="submission" date="2018-04" db="EMBL/GenBank/DDBJ databases">
        <title>Pedobacter chongqingensis sp. nov., isolated from a rottenly hemp rope.</title>
        <authorList>
            <person name="Cai Y."/>
        </authorList>
    </citation>
    <scope>NUCLEOTIDE SEQUENCE [LARGE SCALE GENOMIC DNA]</scope>
    <source>
        <strain evidence="8 9">FJ4-8</strain>
    </source>
</reference>
<dbReference type="EMBL" id="QEAS01000001">
    <property type="protein sequence ID" value="PWG82613.1"/>
    <property type="molecule type" value="Genomic_DNA"/>
</dbReference>
<evidence type="ECO:0000256" key="1">
    <source>
        <dbReference type="ARBA" id="ARBA00022670"/>
    </source>
</evidence>
<organism evidence="8 9">
    <name type="scientific">Pararcticibacter amylolyticus</name>
    <dbReference type="NCBI Taxonomy" id="2173175"/>
    <lineage>
        <taxon>Bacteria</taxon>
        <taxon>Pseudomonadati</taxon>
        <taxon>Bacteroidota</taxon>
        <taxon>Sphingobacteriia</taxon>
        <taxon>Sphingobacteriales</taxon>
        <taxon>Sphingobacteriaceae</taxon>
        <taxon>Pararcticibacter</taxon>
    </lineage>
</organism>
<proteinExistence type="predicted"/>
<evidence type="ECO:0000256" key="6">
    <source>
        <dbReference type="PIRSR" id="PIRSR600246-2"/>
    </source>
</evidence>
<dbReference type="Proteomes" id="UP000245647">
    <property type="component" value="Unassembled WGS sequence"/>
</dbReference>
<dbReference type="SUPFAM" id="SSF56235">
    <property type="entry name" value="N-terminal nucleophile aminohydrolases (Ntn hydrolases)"/>
    <property type="match status" value="1"/>
</dbReference>
<evidence type="ECO:0000256" key="3">
    <source>
        <dbReference type="ARBA" id="ARBA00022813"/>
    </source>
</evidence>
<comment type="caution">
    <text evidence="8">The sequence shown here is derived from an EMBL/GenBank/DDBJ whole genome shotgun (WGS) entry which is preliminary data.</text>
</comment>
<evidence type="ECO:0000256" key="7">
    <source>
        <dbReference type="PIRSR" id="PIRSR600246-3"/>
    </source>
</evidence>
<evidence type="ECO:0000313" key="9">
    <source>
        <dbReference type="Proteomes" id="UP000245647"/>
    </source>
</evidence>
<dbReference type="GO" id="GO:0016811">
    <property type="term" value="F:hydrolase activity, acting on carbon-nitrogen (but not peptide) bonds, in linear amides"/>
    <property type="evidence" value="ECO:0007669"/>
    <property type="project" value="UniProtKB-ARBA"/>
</dbReference>
<dbReference type="PANTHER" id="PTHR10188:SF6">
    <property type="entry name" value="N(4)-(BETA-N-ACETYLGLUCOSAMINYL)-L-ASPARAGINASE"/>
    <property type="match status" value="1"/>
</dbReference>
<dbReference type="InterPro" id="IPR029055">
    <property type="entry name" value="Ntn_hydrolases_N"/>
</dbReference>
<dbReference type="GO" id="GO:0008233">
    <property type="term" value="F:peptidase activity"/>
    <property type="evidence" value="ECO:0007669"/>
    <property type="project" value="UniProtKB-KW"/>
</dbReference>
<dbReference type="CDD" id="cd14949">
    <property type="entry name" value="Asparaginase_2_like_3"/>
    <property type="match status" value="1"/>
</dbReference>
<dbReference type="OrthoDB" id="9780217at2"/>
<keyword evidence="2" id="KW-0378">Hydrolase</keyword>
<sequence>MKPKIIIHGGFFSESSSSEEVKKSKQDALRSVVTKAYKFLQDHNATETVAYAVSLLEDCDLFNAGLGSQIQSDGKIRLSASVMDGKALKFSGVINIEEVKNPVYVAKRLMEFEDRVLSGPESQEFARKEGFGYYNPETKQRKEEYSKKLSDSIRTGTVGCVALDKEGALAAATSTGGKGFEIPGRVSDSATVAGNYANKHAAVSCTGVGEDIVNIALAARIVTRVTDGGTLNEAAVKTMGELKESDGFAGIIAISSAGEICHLDSHPYMVWALYDEKAEVFGEK</sequence>
<protein>
    <recommendedName>
        <fullName evidence="4">Isoaspartyl peptidase</fullName>
    </recommendedName>
</protein>
<dbReference type="RefSeq" id="WP_109414032.1">
    <property type="nucleotide sequence ID" value="NZ_QEAS01000001.1"/>
</dbReference>
<dbReference type="AlphaFoldDB" id="A0A2U2PMI3"/>
<gene>
    <name evidence="8" type="ORF">DDR33_01770</name>
</gene>
<feature type="binding site" evidence="6">
    <location>
        <begin position="206"/>
        <end position="209"/>
    </location>
    <ligand>
        <name>substrate</name>
    </ligand>
</feature>
<feature type="binding site" evidence="6">
    <location>
        <begin position="185"/>
        <end position="188"/>
    </location>
    <ligand>
        <name>substrate</name>
    </ligand>
</feature>
<keyword evidence="3" id="KW-0068">Autocatalytic cleavage</keyword>
<keyword evidence="9" id="KW-1185">Reference proteome</keyword>
<dbReference type="Gene3D" id="3.60.20.30">
    <property type="entry name" value="(Glycosyl)asparaginase"/>
    <property type="match status" value="1"/>
</dbReference>
<evidence type="ECO:0000313" key="8">
    <source>
        <dbReference type="EMBL" id="PWG82613.1"/>
    </source>
</evidence>
<dbReference type="InterPro" id="IPR000246">
    <property type="entry name" value="Peptidase_T2"/>
</dbReference>
<feature type="active site" description="Nucleophile" evidence="5">
    <location>
        <position position="157"/>
    </location>
</feature>
<keyword evidence="1" id="KW-0645">Protease</keyword>
<evidence type="ECO:0000256" key="4">
    <source>
        <dbReference type="ARBA" id="ARBA00069124"/>
    </source>
</evidence>